<keyword evidence="3" id="KW-1283">Bacterial microcompartment</keyword>
<dbReference type="AlphaFoldDB" id="A6NTM1"/>
<name>A6NTM1_9FIRM</name>
<dbReference type="Pfam" id="PF03319">
    <property type="entry name" value="EutN_CcmL"/>
    <property type="match status" value="1"/>
</dbReference>
<dbReference type="STRING" id="411467.BACCAP_01550"/>
<keyword evidence="2" id="KW-1282">Carboxysome</keyword>
<dbReference type="PANTHER" id="PTHR36539">
    <property type="entry name" value="ETHANOLAMINE UTILIZATION PROTEIN EUTN"/>
    <property type="match status" value="1"/>
</dbReference>
<gene>
    <name evidence="4" type="ORF">BACCAP_01550</name>
</gene>
<accession>A6NTM1</accession>
<evidence type="ECO:0000256" key="1">
    <source>
        <dbReference type="ARBA" id="ARBA00023587"/>
    </source>
</evidence>
<dbReference type="EMBL" id="AAXG02000010">
    <property type="protein sequence ID" value="EDN00784.1"/>
    <property type="molecule type" value="Genomic_DNA"/>
</dbReference>
<evidence type="ECO:0000313" key="4">
    <source>
        <dbReference type="EMBL" id="EDN00784.1"/>
    </source>
</evidence>
<dbReference type="PROSITE" id="PS51932">
    <property type="entry name" value="BMV"/>
    <property type="match status" value="1"/>
</dbReference>
<organism evidence="4 5">
    <name type="scientific">Pseudoflavonifractor capillosus ATCC 29799</name>
    <dbReference type="NCBI Taxonomy" id="411467"/>
    <lineage>
        <taxon>Bacteria</taxon>
        <taxon>Bacillati</taxon>
        <taxon>Bacillota</taxon>
        <taxon>Clostridia</taxon>
        <taxon>Eubacteriales</taxon>
        <taxon>Oscillospiraceae</taxon>
        <taxon>Pseudoflavonifractor</taxon>
    </lineage>
</organism>
<dbReference type="PANTHER" id="PTHR36539:SF2">
    <property type="entry name" value="ETHANOLAMINE UTILIZATION PROTEIN"/>
    <property type="match status" value="1"/>
</dbReference>
<reference evidence="4 5" key="2">
    <citation type="submission" date="2007-06" db="EMBL/GenBank/DDBJ databases">
        <title>Draft genome sequence of Pseudoflavonifractor capillosus ATCC 29799.</title>
        <authorList>
            <person name="Sudarsanam P."/>
            <person name="Ley R."/>
            <person name="Guruge J."/>
            <person name="Turnbaugh P.J."/>
            <person name="Mahowald M."/>
            <person name="Liep D."/>
            <person name="Gordon J."/>
        </authorList>
    </citation>
    <scope>NUCLEOTIDE SEQUENCE [LARGE SCALE GENOMIC DNA]</scope>
    <source>
        <strain evidence="4 5">ATCC 29799</strain>
    </source>
</reference>
<dbReference type="Gene3D" id="2.40.50.220">
    <property type="entry name" value="EutN/Ccml"/>
    <property type="match status" value="1"/>
</dbReference>
<keyword evidence="5" id="KW-1185">Reference proteome</keyword>
<comment type="subcellular location">
    <subcellularLocation>
        <location evidence="1">Carboxysome</location>
    </subcellularLocation>
</comment>
<dbReference type="InterPro" id="IPR036677">
    <property type="entry name" value="EutN_CcmL_sf"/>
</dbReference>
<comment type="caution">
    <text evidence="4">The sequence shown here is derived from an EMBL/GenBank/DDBJ whole genome shotgun (WGS) entry which is preliminary data.</text>
</comment>
<dbReference type="Proteomes" id="UP000003639">
    <property type="component" value="Unassembled WGS sequence"/>
</dbReference>
<dbReference type="InterPro" id="IPR004992">
    <property type="entry name" value="EutN_CcmL"/>
</dbReference>
<proteinExistence type="predicted"/>
<evidence type="ECO:0000313" key="5">
    <source>
        <dbReference type="Proteomes" id="UP000003639"/>
    </source>
</evidence>
<dbReference type="eggNOG" id="COG4576">
    <property type="taxonomic scope" value="Bacteria"/>
</dbReference>
<sequence length="99" mass="10136">MVIGMRVAKVIGTIWATRKEDRLAGLKLLLVQPLDVLTGGKDGLPIVSADIIGAGVGETVLVVSGSSARSAVGDMGIPVDATVVGIVDDQEIDESVIPE</sequence>
<evidence type="ECO:0000256" key="3">
    <source>
        <dbReference type="ARBA" id="ARBA00024446"/>
    </source>
</evidence>
<dbReference type="CDD" id="cd01614">
    <property type="entry name" value="EutN_CcmL"/>
    <property type="match status" value="1"/>
</dbReference>
<protein>
    <submittedName>
        <fullName evidence="4">Ethanolamine utilization protein EutN/carboxysome structural protein Ccml</fullName>
    </submittedName>
</protein>
<dbReference type="SUPFAM" id="SSF159133">
    <property type="entry name" value="EutN/CcmL-like"/>
    <property type="match status" value="1"/>
</dbReference>
<evidence type="ECO:0000256" key="2">
    <source>
        <dbReference type="ARBA" id="ARBA00023669"/>
    </source>
</evidence>
<reference evidence="4 5" key="1">
    <citation type="submission" date="2007-04" db="EMBL/GenBank/DDBJ databases">
        <authorList>
            <person name="Fulton L."/>
            <person name="Clifton S."/>
            <person name="Fulton B."/>
            <person name="Xu J."/>
            <person name="Minx P."/>
            <person name="Pepin K.H."/>
            <person name="Johnson M."/>
            <person name="Thiruvilangam P."/>
            <person name="Bhonagiri V."/>
            <person name="Nash W.E."/>
            <person name="Mardis E.R."/>
            <person name="Wilson R.K."/>
        </authorList>
    </citation>
    <scope>NUCLEOTIDE SEQUENCE [LARGE SCALE GENOMIC DNA]</scope>
    <source>
        <strain evidence="4 5">ATCC 29799</strain>
    </source>
</reference>
<dbReference type="GO" id="GO:0031470">
    <property type="term" value="C:carboxysome"/>
    <property type="evidence" value="ECO:0007669"/>
    <property type="project" value="UniProtKB-SubCell"/>
</dbReference>